<reference evidence="2" key="1">
    <citation type="journal article" date="2016" name="Nat. Biotechnol.">
        <title>Sequencing wild and cultivated cassava and related species reveals extensive interspecific hybridization and genetic diversity.</title>
        <authorList>
            <person name="Bredeson J.V."/>
            <person name="Lyons J.B."/>
            <person name="Prochnik S.E."/>
            <person name="Wu G.A."/>
            <person name="Ha C.M."/>
            <person name="Edsinger-Gonzales E."/>
            <person name="Grimwood J."/>
            <person name="Schmutz J."/>
            <person name="Rabbi I.Y."/>
            <person name="Egesi C."/>
            <person name="Nauluvula P."/>
            <person name="Lebot V."/>
            <person name="Ndunguru J."/>
            <person name="Mkamilo G."/>
            <person name="Bart R.S."/>
            <person name="Setter T.L."/>
            <person name="Gleadow R.M."/>
            <person name="Kulakow P."/>
            <person name="Ferguson M.E."/>
            <person name="Rounsley S."/>
            <person name="Rokhsar D.S."/>
        </authorList>
    </citation>
    <scope>NUCLEOTIDE SEQUENCE [LARGE SCALE GENOMIC DNA]</scope>
    <source>
        <strain evidence="2">cv. AM560-2</strain>
    </source>
</reference>
<sequence length="127" mass="14659">MILGSTVRECWSELISSFDASQKLSDLEVLMLFLLGNLWKSRNNFIFRDQFLPPHDIFALTTHDWEEFLFNMVSSLTPQMETHQNSPSWCYSPCDLIKVNFDIAFNVKKNFGVIVALDQDDQGQPHG</sequence>
<gene>
    <name evidence="1" type="ORF">MANES_04G068350v8</name>
</gene>
<dbReference type="Proteomes" id="UP000091857">
    <property type="component" value="Chromosome 4"/>
</dbReference>
<organism evidence="1 2">
    <name type="scientific">Manihot esculenta</name>
    <name type="common">Cassava</name>
    <name type="synonym">Jatropha manihot</name>
    <dbReference type="NCBI Taxonomy" id="3983"/>
    <lineage>
        <taxon>Eukaryota</taxon>
        <taxon>Viridiplantae</taxon>
        <taxon>Streptophyta</taxon>
        <taxon>Embryophyta</taxon>
        <taxon>Tracheophyta</taxon>
        <taxon>Spermatophyta</taxon>
        <taxon>Magnoliopsida</taxon>
        <taxon>eudicotyledons</taxon>
        <taxon>Gunneridae</taxon>
        <taxon>Pentapetalae</taxon>
        <taxon>rosids</taxon>
        <taxon>fabids</taxon>
        <taxon>Malpighiales</taxon>
        <taxon>Euphorbiaceae</taxon>
        <taxon>Crotonoideae</taxon>
        <taxon>Manihoteae</taxon>
        <taxon>Manihot</taxon>
    </lineage>
</organism>
<comment type="caution">
    <text evidence="1">The sequence shown here is derived from an EMBL/GenBank/DDBJ whole genome shotgun (WGS) entry which is preliminary data.</text>
</comment>
<keyword evidence="2" id="KW-1185">Reference proteome</keyword>
<evidence type="ECO:0000313" key="1">
    <source>
        <dbReference type="EMBL" id="KAG8655787.1"/>
    </source>
</evidence>
<name>A0ACB7HSM5_MANES</name>
<accession>A0ACB7HSM5</accession>
<dbReference type="EMBL" id="CM004390">
    <property type="protein sequence ID" value="KAG8655787.1"/>
    <property type="molecule type" value="Genomic_DNA"/>
</dbReference>
<evidence type="ECO:0000313" key="2">
    <source>
        <dbReference type="Proteomes" id="UP000091857"/>
    </source>
</evidence>
<proteinExistence type="predicted"/>
<protein>
    <submittedName>
        <fullName evidence="1">Uncharacterized protein</fullName>
    </submittedName>
</protein>